<evidence type="ECO:0000256" key="1">
    <source>
        <dbReference type="SAM" id="MobiDB-lite"/>
    </source>
</evidence>
<evidence type="ECO:0000256" key="2">
    <source>
        <dbReference type="SAM" id="SignalP"/>
    </source>
</evidence>
<sequence>MNFTTRGKKNLLLLILTFTLVLTSCSDKKADNNHDNVTKNNYTEPINNSEPDEPEHEENSEFANVAKACFRALDAEVAKEPAPYFPYIALQASDVEGLANEVKAPYEYTLYRYWTKERLDKDFDKLAAFRTNPIWLSDTADLAAIVPVFSDESRRLFYKESGLIDNRVELTIWDEDSYYSTRDSFLARLKSEPDGGGGGPAPSDTIVNACKPLVELVDSDPTKLYLTPIESEDEADMEWSENIYPFRNLISLFSGYKDEYLYLHDAYVLSYHTNHSKLMNLAAHVYSKEARVTRVWMEVNGEEIELRRSENPDANSMNTGEWTLYDADVTSDLFSQSEELAQVYVELDNGSIKKLNNM</sequence>
<comment type="caution">
    <text evidence="3">The sequence shown here is derived from an EMBL/GenBank/DDBJ whole genome shotgun (WGS) entry which is preliminary data.</text>
</comment>
<evidence type="ECO:0000313" key="3">
    <source>
        <dbReference type="EMBL" id="GGH11072.1"/>
    </source>
</evidence>
<organism evidence="3 4">
    <name type="scientific">Paenibacillus segetis</name>
    <dbReference type="NCBI Taxonomy" id="1325360"/>
    <lineage>
        <taxon>Bacteria</taxon>
        <taxon>Bacillati</taxon>
        <taxon>Bacillota</taxon>
        <taxon>Bacilli</taxon>
        <taxon>Bacillales</taxon>
        <taxon>Paenibacillaceae</taxon>
        <taxon>Paenibacillus</taxon>
    </lineage>
</organism>
<reference evidence="4" key="1">
    <citation type="journal article" date="2019" name="Int. J. Syst. Evol. Microbiol.">
        <title>The Global Catalogue of Microorganisms (GCM) 10K type strain sequencing project: providing services to taxonomists for standard genome sequencing and annotation.</title>
        <authorList>
            <consortium name="The Broad Institute Genomics Platform"/>
            <consortium name="The Broad Institute Genome Sequencing Center for Infectious Disease"/>
            <person name="Wu L."/>
            <person name="Ma J."/>
        </authorList>
    </citation>
    <scope>NUCLEOTIDE SEQUENCE [LARGE SCALE GENOMIC DNA]</scope>
    <source>
        <strain evidence="4">CGMCC 1.12769</strain>
    </source>
</reference>
<dbReference type="EMBL" id="BMFT01000001">
    <property type="protein sequence ID" value="GGH11072.1"/>
    <property type="molecule type" value="Genomic_DNA"/>
</dbReference>
<feature type="signal peptide" evidence="2">
    <location>
        <begin position="1"/>
        <end position="29"/>
    </location>
</feature>
<evidence type="ECO:0000313" key="4">
    <source>
        <dbReference type="Proteomes" id="UP000659344"/>
    </source>
</evidence>
<evidence type="ECO:0008006" key="5">
    <source>
        <dbReference type="Google" id="ProtNLM"/>
    </source>
</evidence>
<feature type="chain" id="PRO_5046849178" description="Lipoprotein" evidence="2">
    <location>
        <begin position="30"/>
        <end position="358"/>
    </location>
</feature>
<proteinExistence type="predicted"/>
<keyword evidence="4" id="KW-1185">Reference proteome</keyword>
<dbReference type="Proteomes" id="UP000659344">
    <property type="component" value="Unassembled WGS sequence"/>
</dbReference>
<keyword evidence="2" id="KW-0732">Signal</keyword>
<dbReference type="RefSeq" id="WP_188535084.1">
    <property type="nucleotide sequence ID" value="NZ_BMFT01000001.1"/>
</dbReference>
<accession>A0ABQ1Y390</accession>
<protein>
    <recommendedName>
        <fullName evidence="5">Lipoprotein</fullName>
    </recommendedName>
</protein>
<dbReference type="PROSITE" id="PS51257">
    <property type="entry name" value="PROKAR_LIPOPROTEIN"/>
    <property type="match status" value="1"/>
</dbReference>
<name>A0ABQ1Y390_9BACL</name>
<feature type="region of interest" description="Disordered" evidence="1">
    <location>
        <begin position="32"/>
        <end position="60"/>
    </location>
</feature>
<feature type="compositionally biased region" description="Acidic residues" evidence="1">
    <location>
        <begin position="50"/>
        <end position="60"/>
    </location>
</feature>
<gene>
    <name evidence="3" type="ORF">GCM10008013_02750</name>
</gene>